<dbReference type="RefSeq" id="WP_051678224.1">
    <property type="nucleotide sequence ID" value="NZ_JJRY01000011.1"/>
</dbReference>
<feature type="region of interest" description="Disordered" evidence="1">
    <location>
        <begin position="423"/>
        <end position="471"/>
    </location>
</feature>
<dbReference type="Pfam" id="PF14262">
    <property type="entry name" value="Cthe_2159"/>
    <property type="match status" value="1"/>
</dbReference>
<dbReference type="PATRIC" id="fig|1348973.3.peg.2793"/>
<dbReference type="OrthoDB" id="9812829at2"/>
<accession>A0A072NX97</accession>
<reference evidence="3 4" key="1">
    <citation type="submission" date="2014-04" db="EMBL/GenBank/DDBJ databases">
        <title>Draft genome sequence of Bacillus azotoformans MEV2011, a (co-) denitrifying strain unable to grow in the presence of oxygen.</title>
        <authorList>
            <person name="Nielsen M."/>
            <person name="Schreiber L."/>
            <person name="Finster K."/>
            <person name="Schramm A."/>
        </authorList>
    </citation>
    <scope>NUCLEOTIDE SEQUENCE [LARGE SCALE GENOMIC DNA]</scope>
    <source>
        <strain evidence="3 4">MEV2011</strain>
    </source>
</reference>
<feature type="compositionally biased region" description="Gly residues" evidence="1">
    <location>
        <begin position="651"/>
        <end position="669"/>
    </location>
</feature>
<feature type="compositionally biased region" description="Low complexity" evidence="1">
    <location>
        <begin position="450"/>
        <end position="464"/>
    </location>
</feature>
<feature type="signal peptide" evidence="2">
    <location>
        <begin position="1"/>
        <end position="22"/>
    </location>
</feature>
<feature type="region of interest" description="Disordered" evidence="1">
    <location>
        <begin position="644"/>
        <end position="683"/>
    </location>
</feature>
<dbReference type="Proteomes" id="UP000027936">
    <property type="component" value="Unassembled WGS sequence"/>
</dbReference>
<gene>
    <name evidence="3" type="ORF">M670_02887</name>
</gene>
<evidence type="ECO:0000313" key="4">
    <source>
        <dbReference type="Proteomes" id="UP000027936"/>
    </source>
</evidence>
<comment type="caution">
    <text evidence="3">The sequence shown here is derived from an EMBL/GenBank/DDBJ whole genome shotgun (WGS) entry which is preliminary data.</text>
</comment>
<sequence length="721" mass="75085">MTMKSKYFKAAAVLVSTSLLFACSNNSDSAAVEGAQTENGSSSVSVVNVSALISEKVKYDKDDLYNDWENENPILVKLNGTDVSYDSATPVIYDNNRLTIKTGGTYVISGELLDGQIVIDAEDKNPVRLVLNGVKINCSNSSAIYVAKAEKTVISLPEGTENYLSDGQQYVFDDSSEAEPNAALFSKDDLTINGTGALIVQGNYNNGITSKDDLKITGGDLHIKAVDDGLMGRDLLAVKEGHFSIEAGGDGIKSSNDKDASKGIIALEGGTFDIASGNDGIQAETSLWIADGSYKITSGGGSPEVINSSEEKMRGAWGSSAEPTSTEDMDSESAKGLKAGTAIAVGGGSFTIDSLDDGVHSNDSIEIGNGDFMIATGDDGIHADSSIVTSGGKITITKSYEGIESQLITVNDGEIHVTASDDGINIGGGNDGSGFDRPPQIEGTRGPVGEANNENASKASSNNETKTASEENKLTINGGYITVNANGDGLDSNGSIAMTGGTVIVNGPTSNGNGPLDYDNSFDMSGGFLIAVGSSGMAQAVSEESSQYSLLMTYPETQKAGALVHLEDSKGESIVTFAPEKDYQSVFISSPKLEKGSSYTLFTGGASTGKDINGLYSDGDYQGGTKVVDFTISDSVTWLNETGITTASSHGPGGFNPSGGQNRPGGPGDNPGDMFKDLDEATMEKVRSIMDQERAGSITREEAQAQLTELGVEFPKRGPRQ</sequence>
<evidence type="ECO:0000256" key="1">
    <source>
        <dbReference type="SAM" id="MobiDB-lite"/>
    </source>
</evidence>
<dbReference type="AlphaFoldDB" id="A0A072NX97"/>
<dbReference type="InterPro" id="IPR025584">
    <property type="entry name" value="Cthe_2159"/>
</dbReference>
<organism evidence="3 4">
    <name type="scientific">Schinkia azotoformans MEV2011</name>
    <dbReference type="NCBI Taxonomy" id="1348973"/>
    <lineage>
        <taxon>Bacteria</taxon>
        <taxon>Bacillati</taxon>
        <taxon>Bacillota</taxon>
        <taxon>Bacilli</taxon>
        <taxon>Bacillales</taxon>
        <taxon>Bacillaceae</taxon>
        <taxon>Calidifontibacillus/Schinkia group</taxon>
        <taxon>Schinkia</taxon>
    </lineage>
</organism>
<feature type="chain" id="PRO_5038521866" description="Dockerin type 1" evidence="2">
    <location>
        <begin position="23"/>
        <end position="721"/>
    </location>
</feature>
<protein>
    <recommendedName>
        <fullName evidence="5">Dockerin type 1</fullName>
    </recommendedName>
</protein>
<keyword evidence="2" id="KW-0732">Signal</keyword>
<proteinExistence type="predicted"/>
<feature type="compositionally biased region" description="Basic and acidic residues" evidence="1">
    <location>
        <begin position="674"/>
        <end position="683"/>
    </location>
</feature>
<evidence type="ECO:0008006" key="5">
    <source>
        <dbReference type="Google" id="ProtNLM"/>
    </source>
</evidence>
<evidence type="ECO:0000256" key="2">
    <source>
        <dbReference type="SAM" id="SignalP"/>
    </source>
</evidence>
<name>A0A072NX97_SCHAZ</name>
<evidence type="ECO:0000313" key="3">
    <source>
        <dbReference type="EMBL" id="KEF37855.1"/>
    </source>
</evidence>
<dbReference type="PROSITE" id="PS51257">
    <property type="entry name" value="PROKAR_LIPOPROTEIN"/>
    <property type="match status" value="1"/>
</dbReference>
<dbReference type="EMBL" id="JJRY01000011">
    <property type="protein sequence ID" value="KEF37855.1"/>
    <property type="molecule type" value="Genomic_DNA"/>
</dbReference>